<evidence type="ECO:0000313" key="3">
    <source>
        <dbReference type="Proteomes" id="UP000298073"/>
    </source>
</evidence>
<dbReference type="PANTHER" id="PTHR12526:SF630">
    <property type="entry name" value="GLYCOSYLTRANSFERASE"/>
    <property type="match status" value="1"/>
</dbReference>
<dbReference type="Pfam" id="PF13439">
    <property type="entry name" value="Glyco_transf_4"/>
    <property type="match status" value="1"/>
</dbReference>
<organism evidence="2 3">
    <name type="scientific">Bacteroides acidifaciens</name>
    <dbReference type="NCBI Taxonomy" id="85831"/>
    <lineage>
        <taxon>Bacteria</taxon>
        <taxon>Pseudomonadati</taxon>
        <taxon>Bacteroidota</taxon>
        <taxon>Bacteroidia</taxon>
        <taxon>Bacteroidales</taxon>
        <taxon>Bacteroidaceae</taxon>
        <taxon>Bacteroides</taxon>
    </lineage>
</organism>
<dbReference type="SUPFAM" id="SSF53756">
    <property type="entry name" value="UDP-Glycosyltransferase/glycogen phosphorylase"/>
    <property type="match status" value="1"/>
</dbReference>
<accession>A0A7K3MP22</accession>
<dbReference type="CDD" id="cd03801">
    <property type="entry name" value="GT4_PimA-like"/>
    <property type="match status" value="1"/>
</dbReference>
<dbReference type="RefSeq" id="WP_135035041.1">
    <property type="nucleotide sequence ID" value="NZ_CABIXU010000004.1"/>
</dbReference>
<name>A0A7K3MP22_9BACE</name>
<evidence type="ECO:0000313" key="2">
    <source>
        <dbReference type="EMBL" id="TFU52722.1"/>
    </source>
</evidence>
<sequence>MNIKNNRLLFVAQYAAPYEGNFIASLKALEVILYKEYGCEVAYVFPKLASSQAWMNEFRLKHRTFFIHDDVRYTRTELEKIRDEYVPTLVHTHFDGYDMIVNKVFKQDVKLVWHMHNSLSYINHPLKALYQMWCFLQHYGFQSKYVNIISVSDEMKKFAEKWQKRALHKIGLISHIPNGIDLSRVMNRRKSRVSSGKFCFLAFGGRNVAKRIDILLTAGEKLAKIRNDFQICITKGVDTEAVVNAVFRGGIPSWVILKEQTKDIASLFNSVDCFISSSEYETFSYAICEASVFGLPVIQSDIAGTMWNAENPSTFLFKVNDAVALCKQMDMLIDADKKELEKSVRITMENNKRHYSLEQWARNVISFYTQI</sequence>
<dbReference type="OrthoDB" id="1100813at2"/>
<protein>
    <submittedName>
        <fullName evidence="2">Glycosyltransferase</fullName>
    </submittedName>
</protein>
<gene>
    <name evidence="2" type="ORF">E4T97_01315</name>
</gene>
<dbReference type="PANTHER" id="PTHR12526">
    <property type="entry name" value="GLYCOSYLTRANSFERASE"/>
    <property type="match status" value="1"/>
</dbReference>
<dbReference type="Pfam" id="PF13692">
    <property type="entry name" value="Glyco_trans_1_4"/>
    <property type="match status" value="1"/>
</dbReference>
<dbReference type="GO" id="GO:0016757">
    <property type="term" value="F:glycosyltransferase activity"/>
    <property type="evidence" value="ECO:0007669"/>
    <property type="project" value="UniProtKB-ARBA"/>
</dbReference>
<feature type="domain" description="Glycosyltransferase subfamily 4-like N-terminal" evidence="1">
    <location>
        <begin position="75"/>
        <end position="184"/>
    </location>
</feature>
<dbReference type="EMBL" id="SPPV01000002">
    <property type="protein sequence ID" value="TFU52722.1"/>
    <property type="molecule type" value="Genomic_DNA"/>
</dbReference>
<dbReference type="Proteomes" id="UP000298073">
    <property type="component" value="Unassembled WGS sequence"/>
</dbReference>
<reference evidence="2 3" key="1">
    <citation type="submission" date="2019-03" db="EMBL/GenBank/DDBJ databases">
        <title>Diversity of the mouse oral microbiome.</title>
        <authorList>
            <person name="Joseph S."/>
            <person name="Aduse-Opoku J."/>
            <person name="Curtis M."/>
            <person name="Wade W."/>
            <person name="Hashim A."/>
        </authorList>
    </citation>
    <scope>NUCLEOTIDE SEQUENCE [LARGE SCALE GENOMIC DNA]</scope>
    <source>
        <strain evidence="2 3">P2318</strain>
    </source>
</reference>
<evidence type="ECO:0000259" key="1">
    <source>
        <dbReference type="Pfam" id="PF13439"/>
    </source>
</evidence>
<comment type="caution">
    <text evidence="2">The sequence shown here is derived from an EMBL/GenBank/DDBJ whole genome shotgun (WGS) entry which is preliminary data.</text>
</comment>
<keyword evidence="2" id="KW-0808">Transferase</keyword>
<dbReference type="AlphaFoldDB" id="A0A7K3MP22"/>
<dbReference type="Gene3D" id="3.40.50.2000">
    <property type="entry name" value="Glycogen Phosphorylase B"/>
    <property type="match status" value="2"/>
</dbReference>
<dbReference type="InterPro" id="IPR028098">
    <property type="entry name" value="Glyco_trans_4-like_N"/>
</dbReference>
<proteinExistence type="predicted"/>